<comment type="subcellular location">
    <subcellularLocation>
        <location evidence="1">Cell membrane</location>
        <topology evidence="1">Multi-pass membrane protein</topology>
    </subcellularLocation>
</comment>
<dbReference type="AlphaFoldDB" id="A0A922P1M1"/>
<name>A0A922P1M1_9HYPH</name>
<evidence type="ECO:0000256" key="1">
    <source>
        <dbReference type="ARBA" id="ARBA00004651"/>
    </source>
</evidence>
<dbReference type="InterPro" id="IPR007353">
    <property type="entry name" value="DUF421"/>
</dbReference>
<evidence type="ECO:0000313" key="10">
    <source>
        <dbReference type="EMBL" id="KEQ09684.1"/>
    </source>
</evidence>
<feature type="domain" description="YetF-like N-terminal transmembrane" evidence="9">
    <location>
        <begin position="22"/>
        <end position="89"/>
    </location>
</feature>
<feature type="transmembrane region" description="Helical" evidence="7">
    <location>
        <begin position="6"/>
        <end position="32"/>
    </location>
</feature>
<dbReference type="EMBL" id="JOKJ01000006">
    <property type="protein sequence ID" value="KEQ09684.1"/>
    <property type="molecule type" value="Genomic_DNA"/>
</dbReference>
<protein>
    <submittedName>
        <fullName evidence="10">Membrane protein</fullName>
    </submittedName>
</protein>
<dbReference type="PANTHER" id="PTHR34582">
    <property type="entry name" value="UPF0702 TRANSMEMBRANE PROTEIN YCAP"/>
    <property type="match status" value="1"/>
</dbReference>
<sequence length="161" mass="17331">MDWSELFFQGWSGIIRTLIVGTLAYVVLVLFVRISGKRTLAKMNAFDLVVTVALGSTLSAVLLQEAIALAEGATALGLLIALQYLVTFLSVRSKDFAKLVRSQPTLLARSGSYCSAALLDQRLTEDEVLSAVRSQGLDDLDQVEAVILESDGSLSVIPRKG</sequence>
<comment type="similarity">
    <text evidence="2">Belongs to the UPF0702 family.</text>
</comment>
<keyword evidence="3" id="KW-1003">Cell membrane</keyword>
<evidence type="ECO:0000259" key="8">
    <source>
        <dbReference type="Pfam" id="PF04239"/>
    </source>
</evidence>
<dbReference type="OrthoDB" id="9793799at2"/>
<keyword evidence="6 7" id="KW-0472">Membrane</keyword>
<dbReference type="InterPro" id="IPR048454">
    <property type="entry name" value="YetF_N"/>
</dbReference>
<evidence type="ECO:0000256" key="6">
    <source>
        <dbReference type="ARBA" id="ARBA00023136"/>
    </source>
</evidence>
<dbReference type="GO" id="GO:0005886">
    <property type="term" value="C:plasma membrane"/>
    <property type="evidence" value="ECO:0007669"/>
    <property type="project" value="UniProtKB-SubCell"/>
</dbReference>
<comment type="caution">
    <text evidence="10">The sequence shown here is derived from an EMBL/GenBank/DDBJ whole genome shotgun (WGS) entry which is preliminary data.</text>
</comment>
<evidence type="ECO:0000259" key="9">
    <source>
        <dbReference type="Pfam" id="PF20730"/>
    </source>
</evidence>
<reference evidence="10 11" key="1">
    <citation type="submission" date="2014-06" db="EMBL/GenBank/DDBJ databases">
        <title>Rhizobium pelagicum/R2-400B4.</title>
        <authorList>
            <person name="Kimes N.E."/>
            <person name="Lopez-Perez M."/>
        </authorList>
    </citation>
    <scope>NUCLEOTIDE SEQUENCE [LARGE SCALE GENOMIC DNA]</scope>
    <source>
        <strain evidence="10 11">R2-400B4</strain>
    </source>
</reference>
<dbReference type="RefSeq" id="WP_029616804.1">
    <property type="nucleotide sequence ID" value="NZ_JOKI01000009.1"/>
</dbReference>
<dbReference type="Gene3D" id="3.30.240.20">
    <property type="entry name" value="bsu07140 like domains"/>
    <property type="match status" value="1"/>
</dbReference>
<dbReference type="Proteomes" id="UP000052167">
    <property type="component" value="Unassembled WGS sequence"/>
</dbReference>
<evidence type="ECO:0000256" key="4">
    <source>
        <dbReference type="ARBA" id="ARBA00022692"/>
    </source>
</evidence>
<dbReference type="Pfam" id="PF20730">
    <property type="entry name" value="YetF_N"/>
    <property type="match status" value="1"/>
</dbReference>
<evidence type="ECO:0000256" key="3">
    <source>
        <dbReference type="ARBA" id="ARBA00022475"/>
    </source>
</evidence>
<organism evidence="10 11">
    <name type="scientific">Pseudorhizobium pelagicum</name>
    <dbReference type="NCBI Taxonomy" id="1509405"/>
    <lineage>
        <taxon>Bacteria</taxon>
        <taxon>Pseudomonadati</taxon>
        <taxon>Pseudomonadota</taxon>
        <taxon>Alphaproteobacteria</taxon>
        <taxon>Hyphomicrobiales</taxon>
        <taxon>Rhizobiaceae</taxon>
        <taxon>Rhizobium/Agrobacterium group</taxon>
        <taxon>Pseudorhizobium</taxon>
    </lineage>
</organism>
<dbReference type="PANTHER" id="PTHR34582:SF6">
    <property type="entry name" value="UPF0702 TRANSMEMBRANE PROTEIN YCAP"/>
    <property type="match status" value="1"/>
</dbReference>
<keyword evidence="4 7" id="KW-0812">Transmembrane</keyword>
<dbReference type="Pfam" id="PF04239">
    <property type="entry name" value="DUF421"/>
    <property type="match status" value="1"/>
</dbReference>
<feature type="transmembrane region" description="Helical" evidence="7">
    <location>
        <begin position="44"/>
        <end position="63"/>
    </location>
</feature>
<feature type="transmembrane region" description="Helical" evidence="7">
    <location>
        <begin position="69"/>
        <end position="91"/>
    </location>
</feature>
<keyword evidence="5 7" id="KW-1133">Transmembrane helix</keyword>
<keyword evidence="11" id="KW-1185">Reference proteome</keyword>
<evidence type="ECO:0000256" key="5">
    <source>
        <dbReference type="ARBA" id="ARBA00022989"/>
    </source>
</evidence>
<proteinExistence type="inferred from homology"/>
<evidence type="ECO:0000256" key="2">
    <source>
        <dbReference type="ARBA" id="ARBA00006448"/>
    </source>
</evidence>
<accession>A0A922P1M1</accession>
<evidence type="ECO:0000256" key="7">
    <source>
        <dbReference type="SAM" id="Phobius"/>
    </source>
</evidence>
<feature type="domain" description="YetF C-terminal" evidence="8">
    <location>
        <begin position="92"/>
        <end position="160"/>
    </location>
</feature>
<gene>
    <name evidence="10" type="ORF">GV68_22830</name>
</gene>
<dbReference type="InterPro" id="IPR023090">
    <property type="entry name" value="UPF0702_alpha/beta_dom_sf"/>
</dbReference>
<evidence type="ECO:0000313" key="11">
    <source>
        <dbReference type="Proteomes" id="UP000052167"/>
    </source>
</evidence>